<dbReference type="RefSeq" id="WP_023265865.1">
    <property type="nucleotide sequence ID" value="NZ_AXZL01000047.1"/>
</dbReference>
<feature type="transmembrane region" description="Helical" evidence="1">
    <location>
        <begin position="6"/>
        <end position="24"/>
    </location>
</feature>
<keyword evidence="1" id="KW-1133">Transmembrane helix</keyword>
<keyword evidence="1" id="KW-0812">Transmembrane</keyword>
<accession>A0ABN0PRE2</accession>
<organism evidence="2 3">
    <name type="scientific">Shewanella decolorationis S12</name>
    <dbReference type="NCBI Taxonomy" id="1353536"/>
    <lineage>
        <taxon>Bacteria</taxon>
        <taxon>Pseudomonadati</taxon>
        <taxon>Pseudomonadota</taxon>
        <taxon>Gammaproteobacteria</taxon>
        <taxon>Alteromonadales</taxon>
        <taxon>Shewanellaceae</taxon>
        <taxon>Shewanella</taxon>
    </lineage>
</organism>
<evidence type="ECO:0000256" key="1">
    <source>
        <dbReference type="SAM" id="Phobius"/>
    </source>
</evidence>
<feature type="transmembrane region" description="Helical" evidence="1">
    <location>
        <begin position="102"/>
        <end position="120"/>
    </location>
</feature>
<proteinExistence type="predicted"/>
<feature type="transmembrane region" description="Helical" evidence="1">
    <location>
        <begin position="44"/>
        <end position="64"/>
    </location>
</feature>
<keyword evidence="1" id="KW-0472">Membrane</keyword>
<name>A0ABN0PRE2_9GAMM</name>
<dbReference type="EMBL" id="AXZL01000047">
    <property type="protein sequence ID" value="ESE42683.1"/>
    <property type="molecule type" value="Genomic_DNA"/>
</dbReference>
<gene>
    <name evidence="2" type="ORF">SHD_0687</name>
</gene>
<keyword evidence="3" id="KW-1185">Reference proteome</keyword>
<comment type="caution">
    <text evidence="2">The sequence shown here is derived from an EMBL/GenBank/DDBJ whole genome shotgun (WGS) entry which is preliminary data.</text>
</comment>
<evidence type="ECO:0000313" key="2">
    <source>
        <dbReference type="EMBL" id="ESE42683.1"/>
    </source>
</evidence>
<dbReference type="Proteomes" id="UP000017548">
    <property type="component" value="Unassembled WGS sequence"/>
</dbReference>
<evidence type="ECO:0000313" key="3">
    <source>
        <dbReference type="Proteomes" id="UP000017548"/>
    </source>
</evidence>
<sequence length="131" mass="15292">MFFTLLFITFALSITVSFLVVSIFKKPLGEIFSRIIQDSISAAWQKYIIFATYVVGISGGVRIYDLERYITARHKDVEILQLTLERWTIEIYRTIIETLQSIARMYLIVFIFALIAYVIVRGFEHKNANKQ</sequence>
<protein>
    <submittedName>
        <fullName evidence="2">Uncharacterized protein</fullName>
    </submittedName>
</protein>
<reference evidence="2 3" key="1">
    <citation type="journal article" date="2013" name="Genome Announc.">
        <title>Draft Genome Sequence of Shewanella decolorationis S12, a Dye-Degrading Bacterium Isolated from a Wastewater Treatment Plant.</title>
        <authorList>
            <person name="Xu M."/>
            <person name="Fang Y."/>
            <person name="Liu J."/>
            <person name="Chen X."/>
            <person name="Sun G."/>
            <person name="Guo J."/>
            <person name="Hua Z."/>
            <person name="Tu Q."/>
            <person name="Wu L."/>
            <person name="Zhou J."/>
            <person name="Liu X."/>
        </authorList>
    </citation>
    <scope>NUCLEOTIDE SEQUENCE [LARGE SCALE GENOMIC DNA]</scope>
    <source>
        <strain evidence="2 3">S12</strain>
    </source>
</reference>